<dbReference type="InterPro" id="IPR007401">
    <property type="entry name" value="DUF454"/>
</dbReference>
<gene>
    <name evidence="2" type="ORF">BEU00_01395</name>
</gene>
<reference evidence="2 3" key="1">
    <citation type="submission" date="2016-08" db="EMBL/GenBank/DDBJ databases">
        <title>New Insights into Marine Group III Euryarchaeota, from dark to light.</title>
        <authorList>
            <person name="Haro-Moreno J.M."/>
            <person name="Rodriguez-Valera F."/>
            <person name="Lopez-Garcia P."/>
            <person name="Moreira D."/>
            <person name="Martin-Cuadrado A.B."/>
        </authorList>
    </citation>
    <scope>NUCLEOTIDE SEQUENCE [LARGE SCALE GENOMIC DNA]</scope>
    <source>
        <strain evidence="2">CG-Epi3</strain>
    </source>
</reference>
<evidence type="ECO:0000256" key="1">
    <source>
        <dbReference type="SAM" id="Phobius"/>
    </source>
</evidence>
<organism evidence="2 3">
    <name type="scientific">Marine Group III euryarchaeote CG-Epi3</name>
    <dbReference type="NCBI Taxonomy" id="1888997"/>
    <lineage>
        <taxon>Archaea</taxon>
        <taxon>Methanobacteriati</taxon>
        <taxon>Thermoplasmatota</taxon>
        <taxon>Thermoplasmata</taxon>
        <taxon>Candidatus Thermoprofundales</taxon>
    </lineage>
</organism>
<keyword evidence="1" id="KW-0812">Transmembrane</keyword>
<dbReference type="GO" id="GO:0005886">
    <property type="term" value="C:plasma membrane"/>
    <property type="evidence" value="ECO:0007669"/>
    <property type="project" value="TreeGrafter"/>
</dbReference>
<feature type="transmembrane region" description="Helical" evidence="1">
    <location>
        <begin position="99"/>
        <end position="119"/>
    </location>
</feature>
<feature type="transmembrane region" description="Helical" evidence="1">
    <location>
        <begin position="52"/>
        <end position="70"/>
    </location>
</feature>
<dbReference type="Pfam" id="PF04304">
    <property type="entry name" value="DUF454"/>
    <property type="match status" value="1"/>
</dbReference>
<proteinExistence type="predicted"/>
<keyword evidence="1" id="KW-0472">Membrane</keyword>
<dbReference type="PANTHER" id="PTHR35813">
    <property type="entry name" value="INNER MEMBRANE PROTEIN YBAN"/>
    <property type="match status" value="1"/>
</dbReference>
<evidence type="ECO:0000313" key="3">
    <source>
        <dbReference type="Proteomes" id="UP000183138"/>
    </source>
</evidence>
<keyword evidence="1" id="KW-1133">Transmembrane helix</keyword>
<dbReference type="PANTHER" id="PTHR35813:SF1">
    <property type="entry name" value="INNER MEMBRANE PROTEIN YBAN"/>
    <property type="match status" value="1"/>
</dbReference>
<sequence>MANSERLETIDEIVEKYFVSSSPFKTKIYVLLGYLFVLFAIIGIWVPGWPTVSWAVPAAFLFSLSNEALFRWSLSNKYFGTSMFEYYATGKTLPNHVKYVIASFIFLMSSSSAYFVWLVSTKGDGILQDPSSWDGADPGFGSATIMFVGLFGMWYVLSQVKSR</sequence>
<evidence type="ECO:0008006" key="4">
    <source>
        <dbReference type="Google" id="ProtNLM"/>
    </source>
</evidence>
<protein>
    <recommendedName>
        <fullName evidence="4">DUF454 domain-containing protein</fullName>
    </recommendedName>
</protein>
<dbReference type="Proteomes" id="UP000183138">
    <property type="component" value="Unassembled WGS sequence"/>
</dbReference>
<dbReference type="AlphaFoldDB" id="A0A1J5U2D6"/>
<accession>A0A1J5U2D6</accession>
<name>A0A1J5U2D6_9ARCH</name>
<evidence type="ECO:0000313" key="2">
    <source>
        <dbReference type="EMBL" id="OIR22941.1"/>
    </source>
</evidence>
<comment type="caution">
    <text evidence="2">The sequence shown here is derived from an EMBL/GenBank/DDBJ whole genome shotgun (WGS) entry which is preliminary data.</text>
</comment>
<feature type="transmembrane region" description="Helical" evidence="1">
    <location>
        <begin position="139"/>
        <end position="157"/>
    </location>
</feature>
<dbReference type="EMBL" id="MIYY01000027">
    <property type="protein sequence ID" value="OIR22941.1"/>
    <property type="molecule type" value="Genomic_DNA"/>
</dbReference>
<feature type="transmembrane region" description="Helical" evidence="1">
    <location>
        <begin position="28"/>
        <end position="46"/>
    </location>
</feature>